<sequence length="206" mass="19776">MFSRLAIFCAVAAGITQGVVAGPVSSVFTDVPVATPTTIVFSSVEGTATAVAFSSIEGTATTVAFSSVATAGGEVTSVFTSVDSIPSASAVPTTIVFSSVEGTATCECVPTTVIFSGVASASPVTVTNVASSSEEVTSVFTTVGSVPTKVSFSSVGSGGDACPSIGSTVTVTATATAVPVASSFTTVVGGTASASSSPVVTLTATV</sequence>
<evidence type="ECO:0000313" key="1">
    <source>
        <dbReference type="EMBL" id="KAI0091256.1"/>
    </source>
</evidence>
<keyword evidence="2" id="KW-1185">Reference proteome</keyword>
<evidence type="ECO:0000313" key="2">
    <source>
        <dbReference type="Proteomes" id="UP001055072"/>
    </source>
</evidence>
<protein>
    <submittedName>
        <fullName evidence="1">Uncharacterized protein</fullName>
    </submittedName>
</protein>
<dbReference type="Proteomes" id="UP001055072">
    <property type="component" value="Unassembled WGS sequence"/>
</dbReference>
<accession>A0ACB8UAQ8</accession>
<comment type="caution">
    <text evidence="1">The sequence shown here is derived from an EMBL/GenBank/DDBJ whole genome shotgun (WGS) entry which is preliminary data.</text>
</comment>
<proteinExistence type="predicted"/>
<dbReference type="EMBL" id="MU274906">
    <property type="protein sequence ID" value="KAI0091256.1"/>
    <property type="molecule type" value="Genomic_DNA"/>
</dbReference>
<name>A0ACB8UAQ8_9APHY</name>
<reference evidence="1" key="1">
    <citation type="journal article" date="2021" name="Environ. Microbiol.">
        <title>Gene family expansions and transcriptome signatures uncover fungal adaptations to wood decay.</title>
        <authorList>
            <person name="Hage H."/>
            <person name="Miyauchi S."/>
            <person name="Viragh M."/>
            <person name="Drula E."/>
            <person name="Min B."/>
            <person name="Chaduli D."/>
            <person name="Navarro D."/>
            <person name="Favel A."/>
            <person name="Norest M."/>
            <person name="Lesage-Meessen L."/>
            <person name="Balint B."/>
            <person name="Merenyi Z."/>
            <person name="de Eugenio L."/>
            <person name="Morin E."/>
            <person name="Martinez A.T."/>
            <person name="Baldrian P."/>
            <person name="Stursova M."/>
            <person name="Martinez M.J."/>
            <person name="Novotny C."/>
            <person name="Magnuson J.K."/>
            <person name="Spatafora J.W."/>
            <person name="Maurice S."/>
            <person name="Pangilinan J."/>
            <person name="Andreopoulos W."/>
            <person name="LaButti K."/>
            <person name="Hundley H."/>
            <person name="Na H."/>
            <person name="Kuo A."/>
            <person name="Barry K."/>
            <person name="Lipzen A."/>
            <person name="Henrissat B."/>
            <person name="Riley R."/>
            <person name="Ahrendt S."/>
            <person name="Nagy L.G."/>
            <person name="Grigoriev I.V."/>
            <person name="Martin F."/>
            <person name="Rosso M.N."/>
        </authorList>
    </citation>
    <scope>NUCLEOTIDE SEQUENCE</scope>
    <source>
        <strain evidence="1">CBS 384.51</strain>
    </source>
</reference>
<organism evidence="1 2">
    <name type="scientific">Irpex rosettiformis</name>
    <dbReference type="NCBI Taxonomy" id="378272"/>
    <lineage>
        <taxon>Eukaryota</taxon>
        <taxon>Fungi</taxon>
        <taxon>Dikarya</taxon>
        <taxon>Basidiomycota</taxon>
        <taxon>Agaricomycotina</taxon>
        <taxon>Agaricomycetes</taxon>
        <taxon>Polyporales</taxon>
        <taxon>Irpicaceae</taxon>
        <taxon>Irpex</taxon>
    </lineage>
</organism>
<gene>
    <name evidence="1" type="ORF">BDY19DRAFT_991825</name>
</gene>